<evidence type="ECO:0000313" key="3">
    <source>
        <dbReference type="Proteomes" id="UP000269689"/>
    </source>
</evidence>
<evidence type="ECO:0000313" key="2">
    <source>
        <dbReference type="EMBL" id="RPE63140.1"/>
    </source>
</evidence>
<comment type="caution">
    <text evidence="2">The sequence shown here is derived from an EMBL/GenBank/DDBJ whole genome shotgun (WGS) entry which is preliminary data.</text>
</comment>
<sequence>MVIDGREVEETPKIEKPKQGCLPRLHNNLERDPRSRELGGGC</sequence>
<feature type="compositionally biased region" description="Basic and acidic residues" evidence="1">
    <location>
        <begin position="27"/>
        <end position="42"/>
    </location>
</feature>
<evidence type="ECO:0000256" key="1">
    <source>
        <dbReference type="SAM" id="MobiDB-lite"/>
    </source>
</evidence>
<dbReference type="EMBL" id="RKQK01000005">
    <property type="protein sequence ID" value="RPE63140.1"/>
    <property type="molecule type" value="Genomic_DNA"/>
</dbReference>
<accession>A0A3N4UMQ2</accession>
<feature type="compositionally biased region" description="Basic and acidic residues" evidence="1">
    <location>
        <begin position="1"/>
        <end position="18"/>
    </location>
</feature>
<name>A0A3N4UMQ2_9RHOB</name>
<dbReference type="Proteomes" id="UP000269689">
    <property type="component" value="Unassembled WGS sequence"/>
</dbReference>
<feature type="region of interest" description="Disordered" evidence="1">
    <location>
        <begin position="1"/>
        <end position="42"/>
    </location>
</feature>
<gene>
    <name evidence="2" type="ORF">EDD53_2737</name>
</gene>
<organism evidence="2 3">
    <name type="scientific">Pacificibacter maritimus</name>
    <dbReference type="NCBI Taxonomy" id="762213"/>
    <lineage>
        <taxon>Bacteria</taxon>
        <taxon>Pseudomonadati</taxon>
        <taxon>Pseudomonadota</taxon>
        <taxon>Alphaproteobacteria</taxon>
        <taxon>Rhodobacterales</taxon>
        <taxon>Roseobacteraceae</taxon>
        <taxon>Pacificibacter</taxon>
    </lineage>
</organism>
<proteinExistence type="predicted"/>
<dbReference type="AlphaFoldDB" id="A0A3N4UMQ2"/>
<protein>
    <submittedName>
        <fullName evidence="2">Uncharacterized protein</fullName>
    </submittedName>
</protein>
<keyword evidence="3" id="KW-1185">Reference proteome</keyword>
<reference evidence="2 3" key="1">
    <citation type="submission" date="2018-11" db="EMBL/GenBank/DDBJ databases">
        <title>Genomic Encyclopedia of Type Strains, Phase IV (KMG-IV): sequencing the most valuable type-strain genomes for metagenomic binning, comparative biology and taxonomic classification.</title>
        <authorList>
            <person name="Goeker M."/>
        </authorList>
    </citation>
    <scope>NUCLEOTIDE SEQUENCE [LARGE SCALE GENOMIC DNA]</scope>
    <source>
        <strain evidence="2 3">DSM 104731</strain>
    </source>
</reference>